<reference evidence="3" key="1">
    <citation type="submission" date="2021-02" db="EMBL/GenBank/DDBJ databases">
        <authorList>
            <person name="Dougan E. K."/>
            <person name="Rhodes N."/>
            <person name="Thang M."/>
            <person name="Chan C."/>
        </authorList>
    </citation>
    <scope>NUCLEOTIDE SEQUENCE</scope>
</reference>
<gene>
    <name evidence="3" type="ORF">PGLA1383_LOCUS6806</name>
</gene>
<keyword evidence="1" id="KW-0175">Coiled coil</keyword>
<feature type="compositionally biased region" description="Low complexity" evidence="2">
    <location>
        <begin position="185"/>
        <end position="205"/>
    </location>
</feature>
<dbReference type="OrthoDB" id="418292at2759"/>
<feature type="region of interest" description="Disordered" evidence="2">
    <location>
        <begin position="134"/>
        <end position="236"/>
    </location>
</feature>
<name>A0A813DGI3_POLGL</name>
<keyword evidence="4" id="KW-1185">Reference proteome</keyword>
<dbReference type="AlphaFoldDB" id="A0A813DGI3"/>
<feature type="region of interest" description="Disordered" evidence="2">
    <location>
        <begin position="1"/>
        <end position="34"/>
    </location>
</feature>
<feature type="non-terminal residue" evidence="3">
    <location>
        <position position="236"/>
    </location>
</feature>
<protein>
    <submittedName>
        <fullName evidence="3">Uncharacterized protein</fullName>
    </submittedName>
</protein>
<evidence type="ECO:0000313" key="4">
    <source>
        <dbReference type="Proteomes" id="UP000654075"/>
    </source>
</evidence>
<organism evidence="3 4">
    <name type="scientific">Polarella glacialis</name>
    <name type="common">Dinoflagellate</name>
    <dbReference type="NCBI Taxonomy" id="89957"/>
    <lineage>
        <taxon>Eukaryota</taxon>
        <taxon>Sar</taxon>
        <taxon>Alveolata</taxon>
        <taxon>Dinophyceae</taxon>
        <taxon>Suessiales</taxon>
        <taxon>Suessiaceae</taxon>
        <taxon>Polarella</taxon>
    </lineage>
</organism>
<evidence type="ECO:0000313" key="3">
    <source>
        <dbReference type="EMBL" id="CAE8587987.1"/>
    </source>
</evidence>
<evidence type="ECO:0000256" key="1">
    <source>
        <dbReference type="SAM" id="Coils"/>
    </source>
</evidence>
<dbReference type="EMBL" id="CAJNNV010002864">
    <property type="protein sequence ID" value="CAE8587987.1"/>
    <property type="molecule type" value="Genomic_DNA"/>
</dbReference>
<evidence type="ECO:0000256" key="2">
    <source>
        <dbReference type="SAM" id="MobiDB-lite"/>
    </source>
</evidence>
<dbReference type="Proteomes" id="UP000654075">
    <property type="component" value="Unassembled WGS sequence"/>
</dbReference>
<sequence length="236" mass="25133">MASVASQVDVQAPPGLEHRLHPTMPDDLAGPPTALGLSKDELVREVTAAVREHMELKTAVAVDQLWQKGQKAMQYMQQQHISQTDQLRSQLAECAESYQKLEHENAMLRSSMEALMKHLTGVFGSPSPAAPFAPKDYAPVHGASPSSEAPAGNPWEYDLPPQESKARILKPHNSCESTISQDFHTPAGSPRPSTSGSGAAGAEAEQLVAAPQPATPRETSSEIDPDEAPVESSGGT</sequence>
<proteinExistence type="predicted"/>
<comment type="caution">
    <text evidence="3">The sequence shown here is derived from an EMBL/GenBank/DDBJ whole genome shotgun (WGS) entry which is preliminary data.</text>
</comment>
<accession>A0A813DGI3</accession>
<feature type="coiled-coil region" evidence="1">
    <location>
        <begin position="84"/>
        <end position="118"/>
    </location>
</feature>
<feature type="compositionally biased region" description="Polar residues" evidence="2">
    <location>
        <begin position="174"/>
        <end position="183"/>
    </location>
</feature>